<evidence type="ECO:0000256" key="1">
    <source>
        <dbReference type="SAM" id="Phobius"/>
    </source>
</evidence>
<evidence type="ECO:0000313" key="2">
    <source>
        <dbReference type="EMBL" id="SVA68979.1"/>
    </source>
</evidence>
<organism evidence="2">
    <name type="scientific">marine metagenome</name>
    <dbReference type="NCBI Taxonomy" id="408172"/>
    <lineage>
        <taxon>unclassified sequences</taxon>
        <taxon>metagenomes</taxon>
        <taxon>ecological metagenomes</taxon>
    </lineage>
</organism>
<keyword evidence="1" id="KW-0472">Membrane</keyword>
<feature type="non-terminal residue" evidence="2">
    <location>
        <position position="62"/>
    </location>
</feature>
<protein>
    <submittedName>
        <fullName evidence="2">Uncharacterized protein</fullName>
    </submittedName>
</protein>
<accession>A0A381XW19</accession>
<sequence length="62" mass="6941">MEKKISSKKYNDRLFIALGFISIGILFLIYSGIQDFSVTSDSIKATDRLAIAFYIIISLSFG</sequence>
<keyword evidence="1" id="KW-0812">Transmembrane</keyword>
<dbReference type="EMBL" id="UINC01016591">
    <property type="protein sequence ID" value="SVA68979.1"/>
    <property type="molecule type" value="Genomic_DNA"/>
</dbReference>
<reference evidence="2" key="1">
    <citation type="submission" date="2018-05" db="EMBL/GenBank/DDBJ databases">
        <authorList>
            <person name="Lanie J.A."/>
            <person name="Ng W.-L."/>
            <person name="Kazmierczak K.M."/>
            <person name="Andrzejewski T.M."/>
            <person name="Davidsen T.M."/>
            <person name="Wayne K.J."/>
            <person name="Tettelin H."/>
            <person name="Glass J.I."/>
            <person name="Rusch D."/>
            <person name="Podicherti R."/>
            <person name="Tsui H.-C.T."/>
            <person name="Winkler M.E."/>
        </authorList>
    </citation>
    <scope>NUCLEOTIDE SEQUENCE</scope>
</reference>
<feature type="transmembrane region" description="Helical" evidence="1">
    <location>
        <begin position="12"/>
        <end position="33"/>
    </location>
</feature>
<dbReference type="AlphaFoldDB" id="A0A381XW19"/>
<proteinExistence type="predicted"/>
<name>A0A381XW19_9ZZZZ</name>
<gene>
    <name evidence="2" type="ORF">METZ01_LOCUS121833</name>
</gene>
<keyword evidence="1" id="KW-1133">Transmembrane helix</keyword>